<evidence type="ECO:0000313" key="4">
    <source>
        <dbReference type="EMBL" id="UWZ34168.1"/>
    </source>
</evidence>
<dbReference type="InterPro" id="IPR046342">
    <property type="entry name" value="CBS_dom_sf"/>
</dbReference>
<gene>
    <name evidence="4" type="ORF">Drose_23295</name>
</gene>
<dbReference type="PROSITE" id="PS51371">
    <property type="entry name" value="CBS"/>
    <property type="match status" value="2"/>
</dbReference>
<dbReference type="EMBL" id="CP073721">
    <property type="protein sequence ID" value="UWZ34168.1"/>
    <property type="molecule type" value="Genomic_DNA"/>
</dbReference>
<reference evidence="4" key="1">
    <citation type="submission" date="2021-04" db="EMBL/GenBank/DDBJ databases">
        <title>Biosynthetic gene clusters of Dactylosporangioum roseum.</title>
        <authorList>
            <person name="Hartkoorn R.C."/>
            <person name="Beaudoing E."/>
            <person name="Hot D."/>
            <person name="Moureu S."/>
        </authorList>
    </citation>
    <scope>NUCLEOTIDE SEQUENCE</scope>
    <source>
        <strain evidence="4">NRRL B-16295</strain>
    </source>
</reference>
<name>A0ABY5YZ79_9ACTN</name>
<proteinExistence type="predicted"/>
<protein>
    <submittedName>
        <fullName evidence="4">CBS domain-containing protein</fullName>
    </submittedName>
</protein>
<dbReference type="SUPFAM" id="SSF54631">
    <property type="entry name" value="CBS-domain pair"/>
    <property type="match status" value="1"/>
</dbReference>
<dbReference type="RefSeq" id="WP_260723469.1">
    <property type="nucleotide sequence ID" value="NZ_BAAABS010000037.1"/>
</dbReference>
<dbReference type="SMART" id="SM00116">
    <property type="entry name" value="CBS"/>
    <property type="match status" value="2"/>
</dbReference>
<feature type="region of interest" description="Disordered" evidence="2">
    <location>
        <begin position="51"/>
        <end position="84"/>
    </location>
</feature>
<dbReference type="InterPro" id="IPR000644">
    <property type="entry name" value="CBS_dom"/>
</dbReference>
<dbReference type="Pfam" id="PF00571">
    <property type="entry name" value="CBS"/>
    <property type="match status" value="2"/>
</dbReference>
<keyword evidence="1" id="KW-0129">CBS domain</keyword>
<dbReference type="Proteomes" id="UP001058271">
    <property type="component" value="Chromosome"/>
</dbReference>
<evidence type="ECO:0000259" key="3">
    <source>
        <dbReference type="PROSITE" id="PS51371"/>
    </source>
</evidence>
<feature type="domain" description="CBS" evidence="3">
    <location>
        <begin position="9"/>
        <end position="69"/>
    </location>
</feature>
<keyword evidence="5" id="KW-1185">Reference proteome</keyword>
<feature type="domain" description="CBS" evidence="3">
    <location>
        <begin position="91"/>
        <end position="148"/>
    </location>
</feature>
<organism evidence="4 5">
    <name type="scientific">Dactylosporangium roseum</name>
    <dbReference type="NCBI Taxonomy" id="47989"/>
    <lineage>
        <taxon>Bacteria</taxon>
        <taxon>Bacillati</taxon>
        <taxon>Actinomycetota</taxon>
        <taxon>Actinomycetes</taxon>
        <taxon>Micromonosporales</taxon>
        <taxon>Micromonosporaceae</taxon>
        <taxon>Dactylosporangium</taxon>
    </lineage>
</organism>
<feature type="compositionally biased region" description="Basic residues" evidence="2">
    <location>
        <begin position="75"/>
        <end position="84"/>
    </location>
</feature>
<evidence type="ECO:0000313" key="5">
    <source>
        <dbReference type="Proteomes" id="UP001058271"/>
    </source>
</evidence>
<sequence length="157" mass="16965">MAVTVASRMTAGAVTVDEQADLQEFVDAVERHRVRTVAVVDESGRLLGAVDRDDHPDLFDGSAAHRGPRVAGTPRQRRRRERRTHAPVRELMRDAVAVPGTSPVAEALRVLATSGTELAFVVDDRGVVRGTVSTRQCRSAPAVRIVSEEAGHGQVRV</sequence>
<dbReference type="Gene3D" id="3.10.580.10">
    <property type="entry name" value="CBS-domain"/>
    <property type="match status" value="2"/>
</dbReference>
<evidence type="ECO:0000256" key="1">
    <source>
        <dbReference type="PROSITE-ProRule" id="PRU00703"/>
    </source>
</evidence>
<evidence type="ECO:0000256" key="2">
    <source>
        <dbReference type="SAM" id="MobiDB-lite"/>
    </source>
</evidence>
<accession>A0ABY5YZ79</accession>